<comment type="caution">
    <text evidence="2">The sequence shown here is derived from an EMBL/GenBank/DDBJ whole genome shotgun (WGS) entry which is preliminary data.</text>
</comment>
<name>L0W897_9GAMM</name>
<dbReference type="Proteomes" id="UP000010164">
    <property type="component" value="Unassembled WGS sequence"/>
</dbReference>
<dbReference type="Pfam" id="PF04471">
    <property type="entry name" value="Mrr_cat"/>
    <property type="match status" value="1"/>
</dbReference>
<dbReference type="GO" id="GO:0004519">
    <property type="term" value="F:endonuclease activity"/>
    <property type="evidence" value="ECO:0007669"/>
    <property type="project" value="InterPro"/>
</dbReference>
<sequence length="1209" mass="133303">MFEARSVPFEKLSADDFEKCVFGCFISIQSHQGVIIDGQPAGSGDGGFDVYGVVADSKRKVCIQCKRQKASLGIPLLAKEIAKVAMTTHLGKSDVGVHFFICTGGLTRELRRMLLETDRTEIIKAAKAVISEAVDGELKTLQDRLAKGGVEPEEIVSSYVRGLDRLVAWDMDEFDNALSPAWDSAFNVLERFFKVSTAVREHPRALFNRQAYQEWCGGFAEVVTPQLEEGELPAGLVELSGADPGPQESSPTKDLLTVKSLAALSPGEVVLVTAEGGAGKTTLLELVRAEVAQKSSDAMLSVIIACSDYVPGGLDSAVRAQLGVKSGSWRMLPDKVQILCDGINEAPSDVVRALFGELKPLLTSKSISCIFTSREDSRAVRTVLPTAPCATLRLLPLTPGRVQALARHELIDELDVSAFSDAHRAMASRAVGSFMWTPFAVRAALKLWNDSQKLGDTLGDLLEEIVSARAERDLEIPSQDPLSDLPRESVLAMASSMAYEMLVVDGCASCSPNQIGMTFRRAMSLCSDVFGADGMTSSKFIGLLRKHDLVLKTADESFRWSHQLVAGALASRHLALNWRQHLGSLQQALADDAWIFAIRHVPKEDLDDFLRELFQADLMLGAKATAELPLGERDLSLPYIEKALQTGQPEGLQVSGFFSLARVGTDRAMSFLREAAEDKRSDSGFVAARALAYSGDRQFLLKLLAEVDQCRQMGWMMSGGDIAVWEEASFADRIAIARERLSSVEPGEPVNESVNLIGYEASKEDIQLLEPHYYSAKDITAWSVTLRAIGNGDHDRAQRLFEEALSDEASSNGKAILLRAGHKLGLSIDPDAAFSLLKALSSEASQDDARARNDLIQEVLGEFPLTMNIRCAVEQDLPVSTGEWRSCLWQLATRVDSWPLALVALDALEKGADDVGMAANFFIANEVLRNEYGDELKSAVERCLEDKANWYTFKSWRVLDLAVEIGLTEKTLELLQAMVLRLVELVDLSEDGRMPEFEESEGHIAQEFKIDTARIRISHYAGYLVPGAVGASGRLPPEVLVKFLHFDLANCSPGKEIAALYREMNPDLIDNELETVRDAWTQRSGLEMVCEFGLTDRRLELLRTHLSNVYCHPAAISSVKKALEKCWNSTACKMVVETISEFEEWPEGCQQFFWDFIRMVGDRIVTEDRAIIESQIPLAKTDFARRVLQIWRQMTLDSRVGLSRSELVE</sequence>
<evidence type="ECO:0000313" key="2">
    <source>
        <dbReference type="EMBL" id="EKF72923.1"/>
    </source>
</evidence>
<dbReference type="GO" id="GO:0003677">
    <property type="term" value="F:DNA binding"/>
    <property type="evidence" value="ECO:0007669"/>
    <property type="project" value="InterPro"/>
</dbReference>
<proteinExistence type="predicted"/>
<gene>
    <name evidence="2" type="ORF">A11A3_16265</name>
</gene>
<dbReference type="InterPro" id="IPR007560">
    <property type="entry name" value="Restrct_endonuc_IV_Mrr"/>
</dbReference>
<dbReference type="EMBL" id="AMRJ01000043">
    <property type="protein sequence ID" value="EKF72923.1"/>
    <property type="molecule type" value="Genomic_DNA"/>
</dbReference>
<dbReference type="PATRIC" id="fig|1177179.3.peg.3202"/>
<dbReference type="AlphaFoldDB" id="L0W897"/>
<protein>
    <recommendedName>
        <fullName evidence="1">Restriction endonuclease type IV Mrr domain-containing protein</fullName>
    </recommendedName>
</protein>
<dbReference type="GO" id="GO:0009307">
    <property type="term" value="P:DNA restriction-modification system"/>
    <property type="evidence" value="ECO:0007669"/>
    <property type="project" value="InterPro"/>
</dbReference>
<accession>L0W897</accession>
<dbReference type="InterPro" id="IPR027417">
    <property type="entry name" value="P-loop_NTPase"/>
</dbReference>
<evidence type="ECO:0000313" key="3">
    <source>
        <dbReference type="Proteomes" id="UP000010164"/>
    </source>
</evidence>
<organism evidence="2 3">
    <name type="scientific">Alcanivorax hongdengensis A-11-3</name>
    <dbReference type="NCBI Taxonomy" id="1177179"/>
    <lineage>
        <taxon>Bacteria</taxon>
        <taxon>Pseudomonadati</taxon>
        <taxon>Pseudomonadota</taxon>
        <taxon>Gammaproteobacteria</taxon>
        <taxon>Oceanospirillales</taxon>
        <taxon>Alcanivoracaceae</taxon>
        <taxon>Alcanivorax</taxon>
    </lineage>
</organism>
<dbReference type="SUPFAM" id="SSF52540">
    <property type="entry name" value="P-loop containing nucleoside triphosphate hydrolases"/>
    <property type="match status" value="1"/>
</dbReference>
<feature type="domain" description="Restriction endonuclease type IV Mrr" evidence="1">
    <location>
        <begin position="10"/>
        <end position="111"/>
    </location>
</feature>
<reference evidence="2 3" key="1">
    <citation type="journal article" date="2012" name="J. Bacteriol.">
        <title>Genome Sequence of the Alkane-Degrading Bacterium Alcanivorax hongdengensis Type Strain A-11-3.</title>
        <authorList>
            <person name="Lai Q."/>
            <person name="Shao Z."/>
        </authorList>
    </citation>
    <scope>NUCLEOTIDE SEQUENCE [LARGE SCALE GENOMIC DNA]</scope>
    <source>
        <strain evidence="2 3">A-11-3</strain>
    </source>
</reference>
<keyword evidence="3" id="KW-1185">Reference proteome</keyword>
<evidence type="ECO:0000259" key="1">
    <source>
        <dbReference type="Pfam" id="PF04471"/>
    </source>
</evidence>